<evidence type="ECO:0000256" key="1">
    <source>
        <dbReference type="ARBA" id="ARBA00004651"/>
    </source>
</evidence>
<accession>A0A9X2LHU5</accession>
<keyword evidence="3 6" id="KW-0812">Transmembrane</keyword>
<feature type="transmembrane region" description="Helical" evidence="6">
    <location>
        <begin position="103"/>
        <end position="123"/>
    </location>
</feature>
<protein>
    <submittedName>
        <fullName evidence="8">MFS transporter</fullName>
    </submittedName>
</protein>
<dbReference type="InterPro" id="IPR036259">
    <property type="entry name" value="MFS_trans_sf"/>
</dbReference>
<gene>
    <name evidence="8" type="ORF">NQU55_17710</name>
</gene>
<evidence type="ECO:0000256" key="4">
    <source>
        <dbReference type="ARBA" id="ARBA00022989"/>
    </source>
</evidence>
<evidence type="ECO:0000259" key="7">
    <source>
        <dbReference type="PROSITE" id="PS50850"/>
    </source>
</evidence>
<dbReference type="InterPro" id="IPR020846">
    <property type="entry name" value="MFS_dom"/>
</dbReference>
<dbReference type="GO" id="GO:0005886">
    <property type="term" value="C:plasma membrane"/>
    <property type="evidence" value="ECO:0007669"/>
    <property type="project" value="UniProtKB-SubCell"/>
</dbReference>
<dbReference type="InterPro" id="IPR050189">
    <property type="entry name" value="MFS_Efflux_Transporters"/>
</dbReference>
<dbReference type="RefSeq" id="WP_168095475.1">
    <property type="nucleotide sequence ID" value="NZ_JAATER010000424.1"/>
</dbReference>
<name>A0A9X2LHU5_9ACTN</name>
<comment type="subcellular location">
    <subcellularLocation>
        <location evidence="1">Cell membrane</location>
        <topology evidence="1">Multi-pass membrane protein</topology>
    </subcellularLocation>
</comment>
<keyword evidence="4 6" id="KW-1133">Transmembrane helix</keyword>
<feature type="transmembrane region" description="Helical" evidence="6">
    <location>
        <begin position="45"/>
        <end position="65"/>
    </location>
</feature>
<dbReference type="PROSITE" id="PS50850">
    <property type="entry name" value="MFS"/>
    <property type="match status" value="1"/>
</dbReference>
<feature type="transmembrane region" description="Helical" evidence="6">
    <location>
        <begin position="203"/>
        <end position="225"/>
    </location>
</feature>
<evidence type="ECO:0000256" key="6">
    <source>
        <dbReference type="SAM" id="Phobius"/>
    </source>
</evidence>
<reference evidence="8" key="1">
    <citation type="submission" date="2022-06" db="EMBL/GenBank/DDBJ databases">
        <title>WGS of actinobacteria.</title>
        <authorList>
            <person name="Thawai C."/>
        </authorList>
    </citation>
    <scope>NUCLEOTIDE SEQUENCE</scope>
    <source>
        <strain evidence="8">AA8</strain>
    </source>
</reference>
<feature type="transmembrane region" description="Helical" evidence="6">
    <location>
        <begin position="356"/>
        <end position="376"/>
    </location>
</feature>
<comment type="caution">
    <text evidence="8">The sequence shown here is derived from an EMBL/GenBank/DDBJ whole genome shotgun (WGS) entry which is preliminary data.</text>
</comment>
<dbReference type="PANTHER" id="PTHR43124">
    <property type="entry name" value="PURINE EFFLUX PUMP PBUE"/>
    <property type="match status" value="1"/>
</dbReference>
<evidence type="ECO:0000256" key="3">
    <source>
        <dbReference type="ARBA" id="ARBA00022692"/>
    </source>
</evidence>
<feature type="transmembrane region" description="Helical" evidence="6">
    <location>
        <begin position="130"/>
        <end position="149"/>
    </location>
</feature>
<feature type="transmembrane region" description="Helical" evidence="6">
    <location>
        <begin position="269"/>
        <end position="289"/>
    </location>
</feature>
<sequence>MNKTFLPLAALSTSVFVVGTAEYLVAGMLPQVGADLGISEGTAGQSVTAYALGVVTGGPVVTMLTSRVPRRRLAVGLMLLFAAGSAVCALAPTFGMLLTGRVLASLSHAAFLAVAMVITTGVVPPEKTGTAIATVASGFAVATLLGVPLGSLMGQSAGWRAPFWALTVLALAATAVLAAVLPEQPAPATRVRDELRVVTRKPVLLAITATAVGFSGVTTVFTYLTPLLSRIAHFSPAAVSGLLLTYGAGSVLGNLAAGKLTDKSLSTTVRGVFGGLTGVLALVPFAVLWQPSAVLAVLGLGLLATATIAPLQGLILRHAGAAPTLAVAVNAGAFNLGAAAGSALGGLMVAAGALRWTGLAGALLTAAGLALTYPVLPRGDDGRLPAAGRTAGRLVSRAGDAHPQGHGAAPF</sequence>
<feature type="transmembrane region" description="Helical" evidence="6">
    <location>
        <begin position="237"/>
        <end position="257"/>
    </location>
</feature>
<feature type="transmembrane region" description="Helical" evidence="6">
    <location>
        <begin position="295"/>
        <end position="315"/>
    </location>
</feature>
<dbReference type="EMBL" id="JANIID010000015">
    <property type="protein sequence ID" value="MCQ8771589.1"/>
    <property type="molecule type" value="Genomic_DNA"/>
</dbReference>
<organism evidence="8 9">
    <name type="scientific">Streptomyces telluris</name>
    <dbReference type="NCBI Taxonomy" id="2720021"/>
    <lineage>
        <taxon>Bacteria</taxon>
        <taxon>Bacillati</taxon>
        <taxon>Actinomycetota</taxon>
        <taxon>Actinomycetes</taxon>
        <taxon>Kitasatosporales</taxon>
        <taxon>Streptomycetaceae</taxon>
        <taxon>Streptomyces</taxon>
    </lineage>
</organism>
<dbReference type="Gene3D" id="1.20.1250.20">
    <property type="entry name" value="MFS general substrate transporter like domains"/>
    <property type="match status" value="1"/>
</dbReference>
<dbReference type="Proteomes" id="UP001142374">
    <property type="component" value="Unassembled WGS sequence"/>
</dbReference>
<proteinExistence type="predicted"/>
<evidence type="ECO:0000313" key="8">
    <source>
        <dbReference type="EMBL" id="MCQ8771589.1"/>
    </source>
</evidence>
<dbReference type="Pfam" id="PF07690">
    <property type="entry name" value="MFS_1"/>
    <property type="match status" value="1"/>
</dbReference>
<keyword evidence="9" id="KW-1185">Reference proteome</keyword>
<feature type="domain" description="Major facilitator superfamily (MFS) profile" evidence="7">
    <location>
        <begin position="7"/>
        <end position="380"/>
    </location>
</feature>
<keyword evidence="2" id="KW-1003">Cell membrane</keyword>
<dbReference type="SUPFAM" id="SSF103473">
    <property type="entry name" value="MFS general substrate transporter"/>
    <property type="match status" value="1"/>
</dbReference>
<feature type="transmembrane region" description="Helical" evidence="6">
    <location>
        <begin position="77"/>
        <end position="97"/>
    </location>
</feature>
<dbReference type="PANTHER" id="PTHR43124:SF3">
    <property type="entry name" value="CHLORAMPHENICOL EFFLUX PUMP RV0191"/>
    <property type="match status" value="1"/>
</dbReference>
<dbReference type="GO" id="GO:0022857">
    <property type="term" value="F:transmembrane transporter activity"/>
    <property type="evidence" value="ECO:0007669"/>
    <property type="project" value="InterPro"/>
</dbReference>
<dbReference type="CDD" id="cd17324">
    <property type="entry name" value="MFS_NepI_like"/>
    <property type="match status" value="1"/>
</dbReference>
<evidence type="ECO:0000256" key="5">
    <source>
        <dbReference type="ARBA" id="ARBA00023136"/>
    </source>
</evidence>
<dbReference type="AlphaFoldDB" id="A0A9X2LHU5"/>
<keyword evidence="5 6" id="KW-0472">Membrane</keyword>
<feature type="transmembrane region" description="Helical" evidence="6">
    <location>
        <begin position="161"/>
        <end position="182"/>
    </location>
</feature>
<feature type="transmembrane region" description="Helical" evidence="6">
    <location>
        <begin position="327"/>
        <end position="350"/>
    </location>
</feature>
<evidence type="ECO:0000256" key="2">
    <source>
        <dbReference type="ARBA" id="ARBA00022475"/>
    </source>
</evidence>
<evidence type="ECO:0000313" key="9">
    <source>
        <dbReference type="Proteomes" id="UP001142374"/>
    </source>
</evidence>
<dbReference type="InterPro" id="IPR011701">
    <property type="entry name" value="MFS"/>
</dbReference>